<name>A0ABV3PE34_9ACTN</name>
<dbReference type="Proteomes" id="UP001555826">
    <property type="component" value="Unassembled WGS sequence"/>
</dbReference>
<evidence type="ECO:0000313" key="2">
    <source>
        <dbReference type="Proteomes" id="UP001555826"/>
    </source>
</evidence>
<protein>
    <recommendedName>
        <fullName evidence="3">SUKH-3 immunity protein of toxin-antitoxin system</fullName>
    </recommendedName>
</protein>
<organism evidence="1 2">
    <name type="scientific">Kineococcus endophyticus</name>
    <dbReference type="NCBI Taxonomy" id="1181883"/>
    <lineage>
        <taxon>Bacteria</taxon>
        <taxon>Bacillati</taxon>
        <taxon>Actinomycetota</taxon>
        <taxon>Actinomycetes</taxon>
        <taxon>Kineosporiales</taxon>
        <taxon>Kineosporiaceae</taxon>
        <taxon>Kineococcus</taxon>
    </lineage>
</organism>
<evidence type="ECO:0000313" key="1">
    <source>
        <dbReference type="EMBL" id="MEW9267896.1"/>
    </source>
</evidence>
<keyword evidence="2" id="KW-1185">Reference proteome</keyword>
<reference evidence="1 2" key="1">
    <citation type="submission" date="2024-07" db="EMBL/GenBank/DDBJ databases">
        <authorList>
            <person name="Thanompreechachai J."/>
            <person name="Duangmal K."/>
        </authorList>
    </citation>
    <scope>NUCLEOTIDE SEQUENCE [LARGE SCALE GENOMIC DNA]</scope>
    <source>
        <strain evidence="1 2">KCTC 19886</strain>
    </source>
</reference>
<proteinExistence type="predicted"/>
<gene>
    <name evidence="1" type="ORF">AB1207_24430</name>
</gene>
<accession>A0ABV3PE34</accession>
<dbReference type="EMBL" id="JBFNQN010000041">
    <property type="protein sequence ID" value="MEW9267896.1"/>
    <property type="molecule type" value="Genomic_DNA"/>
</dbReference>
<comment type="caution">
    <text evidence="1">The sequence shown here is derived from an EMBL/GenBank/DDBJ whole genome shotgun (WGS) entry which is preliminary data.</text>
</comment>
<sequence length="137" mass="14323">MRPETVAVLGPILRDLASSGVDVRVDEDWQPSARHDPDPSTTVMVWTPDGSGTGVLVGEPGAPVDVEALYLASDAVHDAVVEARWAMGLSTAWPPCAWHPGGHPMILRVHDGKVVWTCSTVGTVACCLGDLCSGSPA</sequence>
<dbReference type="RefSeq" id="WP_367641439.1">
    <property type="nucleotide sequence ID" value="NZ_JBFNQN010000041.1"/>
</dbReference>
<evidence type="ECO:0008006" key="3">
    <source>
        <dbReference type="Google" id="ProtNLM"/>
    </source>
</evidence>
<feature type="non-terminal residue" evidence="1">
    <location>
        <position position="137"/>
    </location>
</feature>